<dbReference type="InterPro" id="IPR054781">
    <property type="entry name" value="Asp23-rel"/>
</dbReference>
<dbReference type="Proteomes" id="UP001344817">
    <property type="component" value="Unassembled WGS sequence"/>
</dbReference>
<name>A0ABU7MKY7_9BACT</name>
<keyword evidence="2" id="KW-1185">Reference proteome</keyword>
<comment type="caution">
    <text evidence="1">The sequence shown here is derived from an EMBL/GenBank/DDBJ whole genome shotgun (WGS) entry which is preliminary data.</text>
</comment>
<evidence type="ECO:0000313" key="2">
    <source>
        <dbReference type="Proteomes" id="UP001344817"/>
    </source>
</evidence>
<organism evidence="1 2">
    <name type="scientific">Mycoplasmopsis ciconiae</name>
    <dbReference type="NCBI Taxonomy" id="561067"/>
    <lineage>
        <taxon>Bacteria</taxon>
        <taxon>Bacillati</taxon>
        <taxon>Mycoplasmatota</taxon>
        <taxon>Mycoplasmoidales</taxon>
        <taxon>Metamycoplasmataceae</taxon>
        <taxon>Mycoplasmopsis</taxon>
    </lineage>
</organism>
<evidence type="ECO:0000313" key="1">
    <source>
        <dbReference type="EMBL" id="MEE3928195.1"/>
    </source>
</evidence>
<accession>A0ABU7MKY7</accession>
<reference evidence="1" key="1">
    <citation type="submission" date="2024-01" db="EMBL/GenBank/DDBJ databases">
        <title>Genome sequence of Mycoplasma ciconiae type strain DSM 25251.</title>
        <authorList>
            <person name="Spergser J."/>
        </authorList>
    </citation>
    <scope>NUCLEOTIDE SEQUENCE [LARGE SCALE GENOMIC DNA]</scope>
    <source>
        <strain evidence="1">DSM 25251</strain>
    </source>
</reference>
<sequence length="101" mass="12000">MNLLTLNYNRDNYFSIYENVFYELVKNVISNTKNVKLFDSRISLVDNKTNINIFVDIKILNKKSDDTENIFRLITQEIEKEVELLIDTKPKNIQICLLGYY</sequence>
<proteinExistence type="predicted"/>
<dbReference type="EMBL" id="JAZDWZ010000003">
    <property type="protein sequence ID" value="MEE3928195.1"/>
    <property type="molecule type" value="Genomic_DNA"/>
</dbReference>
<dbReference type="RefSeq" id="WP_330500608.1">
    <property type="nucleotide sequence ID" value="NZ_JAZDWZ010000003.1"/>
</dbReference>
<protein>
    <submittedName>
        <fullName evidence="1">Uncharacterized protein</fullName>
    </submittedName>
</protein>
<gene>
    <name evidence="1" type="ORF">V2E24_01210</name>
</gene>
<dbReference type="NCBIfam" id="NF045836">
    <property type="entry name" value="MMB_0454_fam"/>
    <property type="match status" value="1"/>
</dbReference>